<keyword evidence="2" id="KW-1185">Reference proteome</keyword>
<dbReference type="RefSeq" id="WP_310520444.1">
    <property type="nucleotide sequence ID" value="NZ_BAABBS010000002.1"/>
</dbReference>
<dbReference type="EMBL" id="JAVKGS010000002">
    <property type="protein sequence ID" value="MDR5691859.1"/>
    <property type="molecule type" value="Genomic_DNA"/>
</dbReference>
<comment type="caution">
    <text evidence="1">The sequence shown here is derived from an EMBL/GenBank/DDBJ whole genome shotgun (WGS) entry which is preliminary data.</text>
</comment>
<protein>
    <submittedName>
        <fullName evidence="1">Uncharacterized protein</fullName>
    </submittedName>
</protein>
<gene>
    <name evidence="1" type="ORF">RH861_07250</name>
</gene>
<evidence type="ECO:0000313" key="1">
    <source>
        <dbReference type="EMBL" id="MDR5691859.1"/>
    </source>
</evidence>
<proteinExistence type="predicted"/>
<name>A0ABU1FJD8_9MICO</name>
<accession>A0ABU1FJD8</accession>
<dbReference type="Proteomes" id="UP001260072">
    <property type="component" value="Unassembled WGS sequence"/>
</dbReference>
<organism evidence="1 2">
    <name type="scientific">Agromyces indicus</name>
    <dbReference type="NCBI Taxonomy" id="758919"/>
    <lineage>
        <taxon>Bacteria</taxon>
        <taxon>Bacillati</taxon>
        <taxon>Actinomycetota</taxon>
        <taxon>Actinomycetes</taxon>
        <taxon>Micrococcales</taxon>
        <taxon>Microbacteriaceae</taxon>
        <taxon>Agromyces</taxon>
    </lineage>
</organism>
<evidence type="ECO:0000313" key="2">
    <source>
        <dbReference type="Proteomes" id="UP001260072"/>
    </source>
</evidence>
<reference evidence="2" key="1">
    <citation type="submission" date="2023-07" db="EMBL/GenBank/DDBJ databases">
        <title>Description of three actinobacteria isolated from air of manufacturing shop in a pharmaceutical factory.</title>
        <authorList>
            <person name="Zhang D.-F."/>
        </authorList>
    </citation>
    <scope>NUCLEOTIDE SEQUENCE [LARGE SCALE GENOMIC DNA]</scope>
    <source>
        <strain evidence="2">CCTCC AB 2011122</strain>
    </source>
</reference>
<sequence length="79" mass="8215">MSRIPTDEEIRAAVAARPDSETLQQSYAAAAYEAALAAQNAGVPGSIRAGILMAYATAWRETQAALEAVESGVEPTPPL</sequence>